<feature type="coiled-coil region" evidence="1">
    <location>
        <begin position="50"/>
        <end position="96"/>
    </location>
</feature>
<protein>
    <submittedName>
        <fullName evidence="3">Uncharacterized protein</fullName>
    </submittedName>
</protein>
<evidence type="ECO:0000256" key="2">
    <source>
        <dbReference type="SAM" id="MobiDB-lite"/>
    </source>
</evidence>
<feature type="compositionally biased region" description="Low complexity" evidence="2">
    <location>
        <begin position="112"/>
        <end position="127"/>
    </location>
</feature>
<reference evidence="3 4" key="1">
    <citation type="submission" date="2019-12" db="EMBL/GenBank/DDBJ databases">
        <title>Novel species isolated from a subtropical stream in China.</title>
        <authorList>
            <person name="Lu H."/>
        </authorList>
    </citation>
    <scope>NUCLEOTIDE SEQUENCE [LARGE SCALE GENOMIC DNA]</scope>
    <source>
        <strain evidence="3 4">CY42W</strain>
    </source>
</reference>
<dbReference type="EMBL" id="WWCT01000022">
    <property type="protein sequence ID" value="MYN29373.1"/>
    <property type="molecule type" value="Genomic_DNA"/>
</dbReference>
<feature type="region of interest" description="Disordered" evidence="2">
    <location>
        <begin position="105"/>
        <end position="127"/>
    </location>
</feature>
<sequence>MLAISAYRPSVSFDAGSDAYQNLLQKKLEMAKKNAATIDGLSRRADLDQKAAARMRIDEIKKQIEMLKKMLAMFGGKDAKAMLQQLKQLASQLKQAAGVLRTPADSNVPDVAATPAEDSASSATADDGYAEGRSAYAAQQASANVDAFQVPTLSIDQQGAADSKLVEGATVALKSLRATLEKIVKKQEGHL</sequence>
<evidence type="ECO:0000313" key="3">
    <source>
        <dbReference type="EMBL" id="MYN29373.1"/>
    </source>
</evidence>
<name>A0ABW9W5W9_9BURK</name>
<accession>A0ABW9W5W9</accession>
<gene>
    <name evidence="3" type="ORF">GTP69_23510</name>
</gene>
<comment type="caution">
    <text evidence="3">The sequence shown here is derived from an EMBL/GenBank/DDBJ whole genome shotgun (WGS) entry which is preliminary data.</text>
</comment>
<evidence type="ECO:0000313" key="4">
    <source>
        <dbReference type="Proteomes" id="UP000642144"/>
    </source>
</evidence>
<organism evidence="3 4">
    <name type="scientific">Duganella levis</name>
    <dbReference type="NCBI Taxonomy" id="2692169"/>
    <lineage>
        <taxon>Bacteria</taxon>
        <taxon>Pseudomonadati</taxon>
        <taxon>Pseudomonadota</taxon>
        <taxon>Betaproteobacteria</taxon>
        <taxon>Burkholderiales</taxon>
        <taxon>Oxalobacteraceae</taxon>
        <taxon>Telluria group</taxon>
        <taxon>Duganella</taxon>
    </lineage>
</organism>
<dbReference type="RefSeq" id="WP_161057140.1">
    <property type="nucleotide sequence ID" value="NZ_WWCT01000022.1"/>
</dbReference>
<keyword evidence="1" id="KW-0175">Coiled coil</keyword>
<evidence type="ECO:0000256" key="1">
    <source>
        <dbReference type="SAM" id="Coils"/>
    </source>
</evidence>
<proteinExistence type="predicted"/>
<keyword evidence="4" id="KW-1185">Reference proteome</keyword>
<dbReference type="Proteomes" id="UP000642144">
    <property type="component" value="Unassembled WGS sequence"/>
</dbReference>